<dbReference type="GO" id="GO:0004386">
    <property type="term" value="F:helicase activity"/>
    <property type="evidence" value="ECO:0007669"/>
    <property type="project" value="UniProtKB-KW"/>
</dbReference>
<accession>A0ABW5J9E0</accession>
<name>A0ABW5J9E0_9BACT</name>
<evidence type="ECO:0000313" key="2">
    <source>
        <dbReference type="EMBL" id="MFD2522238.1"/>
    </source>
</evidence>
<feature type="domain" description="Helicase ATP-binding" evidence="1">
    <location>
        <begin position="77"/>
        <end position="279"/>
    </location>
</feature>
<dbReference type="Gene3D" id="3.40.50.300">
    <property type="entry name" value="P-loop containing nucleotide triphosphate hydrolases"/>
    <property type="match status" value="2"/>
</dbReference>
<dbReference type="InterPro" id="IPR045572">
    <property type="entry name" value="RE_endonuc_C"/>
</dbReference>
<keyword evidence="2" id="KW-0378">Hydrolase</keyword>
<dbReference type="InterPro" id="IPR027417">
    <property type="entry name" value="P-loop_NTPase"/>
</dbReference>
<evidence type="ECO:0000259" key="1">
    <source>
        <dbReference type="SMART" id="SM00487"/>
    </source>
</evidence>
<dbReference type="SMART" id="SM00487">
    <property type="entry name" value="DEXDc"/>
    <property type="match status" value="1"/>
</dbReference>
<dbReference type="PANTHER" id="PTHR47396:SF1">
    <property type="entry name" value="ATP-DEPENDENT HELICASE IRC3-RELATED"/>
    <property type="match status" value="1"/>
</dbReference>
<protein>
    <submittedName>
        <fullName evidence="2">DEAD/DEAH box helicase family protein</fullName>
    </submittedName>
</protein>
<dbReference type="Pfam" id="PF04851">
    <property type="entry name" value="ResIII"/>
    <property type="match status" value="1"/>
</dbReference>
<reference evidence="3" key="1">
    <citation type="journal article" date="2019" name="Int. J. Syst. Evol. Microbiol.">
        <title>The Global Catalogue of Microorganisms (GCM) 10K type strain sequencing project: providing services to taxonomists for standard genome sequencing and annotation.</title>
        <authorList>
            <consortium name="The Broad Institute Genomics Platform"/>
            <consortium name="The Broad Institute Genome Sequencing Center for Infectious Disease"/>
            <person name="Wu L."/>
            <person name="Ma J."/>
        </authorList>
    </citation>
    <scope>NUCLEOTIDE SEQUENCE [LARGE SCALE GENOMIC DNA]</scope>
    <source>
        <strain evidence="3">KCTC 52344</strain>
    </source>
</reference>
<dbReference type="PANTHER" id="PTHR47396">
    <property type="entry name" value="TYPE I RESTRICTION ENZYME ECOKI R PROTEIN"/>
    <property type="match status" value="1"/>
</dbReference>
<gene>
    <name evidence="2" type="ORF">ACFSR2_15160</name>
</gene>
<sequence>MKLQFDGGQTYQLNAIQTVIDIFKGQPLAKGNFELSFAMEKSSISYTEKGIGNQLILSREHILQNVLAIQTANEISVSDALEPCIFQAIDETYHQIDLNFTIEMETGTGKTYTYLRTIYELNREYGFKKFVIVVPSVAIREGVLKNLNITHEHFQGLYNNPPVNAKVYDSGKLTELRNFATSNAIQILVINIDSFTKDTNIINKKGELGIKPIEYIQSTNPIVIVDEPQNMETDVRKNAMYNLNPLCALRYSATHRNLYNLVYNLNPVQAYDLGLVKQIQVDGITSQDNYNTPYVELKSILIGKTNLKAKVAIYSQEKSGVQLREFNIEVGDDLGLLSNGRDIYKDGFILNSIKATANEIEFSNGIIVKVGQIKGGIADEIVKFQIERTVKHHFEKEHRYRLLGSGGNGAVKVLSLFFVDKVANYRSYDNEGNSIKGPYAIWFEEIFDKYAKKYRHHYEGNLYVDAPAEEFFSSTKVHETDIPYLHSSRVHNGYFSQDKAKKWVDSKEKNTKADDDTYNLIMKDKERLLSFEEPLRFIFSHSALREGWDNPNIFQICTLRDTKSDISKRQEIGRGLRLSVDNTGNRVKDKNINILTIVANESFHSFSESLQKEIQIETSVSFKNRLTDANADKRKVKPSKELTRENFPLFFDIWEKINHKTYYRIQLNTETLIANTVSDLKDFTKMLPTKTPKIESHTYQLKYSEHGLQGKAADVAYKKSDEIQYSIPDVFAYVQNRVDITRSTIFEILRQSNRYEELAINPQMFLDNFVEILQNNLRKLLVDKVKYEQINNSYYELSLFETKEVEKFLSKLFTVERLEKTLYNYIQIESNVESAFAKDCEIDSNIKFYFKLPNGFKIPTPLGSYNPDWAVVFENDKKVYFVAETKSTIDRQLLRGVEEMKIKCGKEHFAVFKDLGIEYKVVTEASELYA</sequence>
<keyword evidence="2" id="KW-0067">ATP-binding</keyword>
<dbReference type="Proteomes" id="UP001597510">
    <property type="component" value="Unassembled WGS sequence"/>
</dbReference>
<keyword evidence="2" id="KW-0347">Helicase</keyword>
<dbReference type="EMBL" id="JBHULC010000015">
    <property type="protein sequence ID" value="MFD2522238.1"/>
    <property type="molecule type" value="Genomic_DNA"/>
</dbReference>
<organism evidence="2 3">
    <name type="scientific">Emticicia soli</name>
    <dbReference type="NCBI Taxonomy" id="2027878"/>
    <lineage>
        <taxon>Bacteria</taxon>
        <taxon>Pseudomonadati</taxon>
        <taxon>Bacteroidota</taxon>
        <taxon>Cytophagia</taxon>
        <taxon>Cytophagales</taxon>
        <taxon>Leadbetterellaceae</taxon>
        <taxon>Emticicia</taxon>
    </lineage>
</organism>
<dbReference type="Pfam" id="PF19778">
    <property type="entry name" value="RE_endonuc"/>
    <property type="match status" value="1"/>
</dbReference>
<dbReference type="SUPFAM" id="SSF52540">
    <property type="entry name" value="P-loop containing nucleoside triphosphate hydrolases"/>
    <property type="match status" value="1"/>
</dbReference>
<proteinExistence type="predicted"/>
<dbReference type="InterPro" id="IPR050742">
    <property type="entry name" value="Helicase_Restrict-Modif_Enz"/>
</dbReference>
<keyword evidence="3" id="KW-1185">Reference proteome</keyword>
<dbReference type="RefSeq" id="WP_340240799.1">
    <property type="nucleotide sequence ID" value="NZ_JBBEWC010000026.1"/>
</dbReference>
<evidence type="ECO:0000313" key="3">
    <source>
        <dbReference type="Proteomes" id="UP001597510"/>
    </source>
</evidence>
<dbReference type="InterPro" id="IPR006935">
    <property type="entry name" value="Helicase/UvrB_N"/>
</dbReference>
<dbReference type="InterPro" id="IPR014001">
    <property type="entry name" value="Helicase_ATP-bd"/>
</dbReference>
<comment type="caution">
    <text evidence="2">The sequence shown here is derived from an EMBL/GenBank/DDBJ whole genome shotgun (WGS) entry which is preliminary data.</text>
</comment>
<keyword evidence="2" id="KW-0547">Nucleotide-binding</keyword>